<evidence type="ECO:0000313" key="3">
    <source>
        <dbReference type="Proteomes" id="UP000830116"/>
    </source>
</evidence>
<feature type="chain" id="PRO_5045896535" evidence="1">
    <location>
        <begin position="22"/>
        <end position="162"/>
    </location>
</feature>
<protein>
    <submittedName>
        <fullName evidence="2">Uncharacterized protein</fullName>
    </submittedName>
</protein>
<gene>
    <name evidence="2" type="ORF">MNR06_01500</name>
</gene>
<accession>A0ABY4C9G8</accession>
<proteinExistence type="predicted"/>
<keyword evidence="1" id="KW-0732">Signal</keyword>
<evidence type="ECO:0000256" key="1">
    <source>
        <dbReference type="SAM" id="SignalP"/>
    </source>
</evidence>
<dbReference type="RefSeq" id="WP_243538161.1">
    <property type="nucleotide sequence ID" value="NZ_CP093442.1"/>
</dbReference>
<feature type="signal peptide" evidence="1">
    <location>
        <begin position="1"/>
        <end position="21"/>
    </location>
</feature>
<sequence>MLKKLLLVPSLITLFALSAQAGTVLEFQGRVAKKEQCMDDGKGAFAKHLGCKAIPSESSQCVVTLKANSEGINKIEIKLTGGAKKAFGTGFFEGRVKGPYLYKDNFIAYYVKLDKDTSAEVKIQSNGTGKVLAANLYNEHVFRSDGNRVFKQFTCVDFKKTR</sequence>
<organism evidence="2 3">
    <name type="scientific">Bdellovibrio reynosensis</name>
    <dbReference type="NCBI Taxonomy" id="2835041"/>
    <lineage>
        <taxon>Bacteria</taxon>
        <taxon>Pseudomonadati</taxon>
        <taxon>Bdellovibrionota</taxon>
        <taxon>Bdellovibrionia</taxon>
        <taxon>Bdellovibrionales</taxon>
        <taxon>Pseudobdellovibrionaceae</taxon>
        <taxon>Bdellovibrio</taxon>
    </lineage>
</organism>
<dbReference type="EMBL" id="CP093442">
    <property type="protein sequence ID" value="UOF01627.1"/>
    <property type="molecule type" value="Genomic_DNA"/>
</dbReference>
<reference evidence="2" key="1">
    <citation type="submission" date="2022-03" db="EMBL/GenBank/DDBJ databases">
        <title>Genome Identification and Characterization of new species Bdellovibrio reynosense LBG001 sp. nov. from a Mexico soil sample.</title>
        <authorList>
            <person name="Camilli A."/>
            <person name="Ajao Y."/>
            <person name="Guo X."/>
        </authorList>
    </citation>
    <scope>NUCLEOTIDE SEQUENCE</scope>
    <source>
        <strain evidence="2">LBG001</strain>
    </source>
</reference>
<name>A0ABY4C9G8_9BACT</name>
<keyword evidence="3" id="KW-1185">Reference proteome</keyword>
<evidence type="ECO:0000313" key="2">
    <source>
        <dbReference type="EMBL" id="UOF01627.1"/>
    </source>
</evidence>
<dbReference type="Proteomes" id="UP000830116">
    <property type="component" value="Chromosome"/>
</dbReference>